<keyword evidence="2" id="KW-1185">Reference proteome</keyword>
<comment type="caution">
    <text evidence="1">The sequence shown here is derived from an EMBL/GenBank/DDBJ whole genome shotgun (WGS) entry which is preliminary data.</text>
</comment>
<accession>A0A4U6CUT5</accession>
<dbReference type="Gene3D" id="3.40.720.10">
    <property type="entry name" value="Alkaline Phosphatase, subunit A"/>
    <property type="match status" value="1"/>
</dbReference>
<dbReference type="EMBL" id="SZVO01000017">
    <property type="protein sequence ID" value="TKT88036.1"/>
    <property type="molecule type" value="Genomic_DNA"/>
</dbReference>
<protein>
    <recommendedName>
        <fullName evidence="3">Sulfatase N-terminal domain-containing protein</fullName>
    </recommendedName>
</protein>
<organism evidence="1 2">
    <name type="scientific">Dyadobacter frigoris</name>
    <dbReference type="NCBI Taxonomy" id="2576211"/>
    <lineage>
        <taxon>Bacteria</taxon>
        <taxon>Pseudomonadati</taxon>
        <taxon>Bacteroidota</taxon>
        <taxon>Cytophagia</taxon>
        <taxon>Cytophagales</taxon>
        <taxon>Spirosomataceae</taxon>
        <taxon>Dyadobacter</taxon>
    </lineage>
</organism>
<sequence length="108" mass="12345">MNELAGNGLLFILAAKEIEKTVKMGKPIFAHIMITSNHRPFTYPNGRIDIPSRRDSLVILKPQRIVNTFIPDFKDGSAKPVQSGEMLTQEAIFWHQTASYQFKNRLMK</sequence>
<evidence type="ECO:0000313" key="2">
    <source>
        <dbReference type="Proteomes" id="UP000304900"/>
    </source>
</evidence>
<evidence type="ECO:0008006" key="3">
    <source>
        <dbReference type="Google" id="ProtNLM"/>
    </source>
</evidence>
<dbReference type="OrthoDB" id="9777768at2"/>
<dbReference type="Proteomes" id="UP000304900">
    <property type="component" value="Unassembled WGS sequence"/>
</dbReference>
<reference evidence="1 2" key="1">
    <citation type="submission" date="2019-05" db="EMBL/GenBank/DDBJ databases">
        <title>Dyadobacter AR-3-8 sp. nov., isolated from arctic soil.</title>
        <authorList>
            <person name="Chaudhary D.K."/>
        </authorList>
    </citation>
    <scope>NUCLEOTIDE SEQUENCE [LARGE SCALE GENOMIC DNA]</scope>
    <source>
        <strain evidence="1 2">AR-3-8</strain>
    </source>
</reference>
<name>A0A4U6CUT5_9BACT</name>
<proteinExistence type="predicted"/>
<dbReference type="AlphaFoldDB" id="A0A4U6CUT5"/>
<gene>
    <name evidence="1" type="ORF">FDK13_28460</name>
</gene>
<dbReference type="InterPro" id="IPR017850">
    <property type="entry name" value="Alkaline_phosphatase_core_sf"/>
</dbReference>
<evidence type="ECO:0000313" key="1">
    <source>
        <dbReference type="EMBL" id="TKT88036.1"/>
    </source>
</evidence>
<dbReference type="RefSeq" id="WP_137343422.1">
    <property type="nucleotide sequence ID" value="NZ_BSQH01000005.1"/>
</dbReference>